<feature type="signal peptide" evidence="2">
    <location>
        <begin position="1"/>
        <end position="20"/>
    </location>
</feature>
<protein>
    <submittedName>
        <fullName evidence="4">T9SS type A sorting domain-containing protein</fullName>
    </submittedName>
</protein>
<dbReference type="EMBL" id="SETE01000008">
    <property type="protein sequence ID" value="RYM31444.1"/>
    <property type="molecule type" value="Genomic_DNA"/>
</dbReference>
<dbReference type="Proteomes" id="UP000293952">
    <property type="component" value="Unassembled WGS sequence"/>
</dbReference>
<dbReference type="InterPro" id="IPR026444">
    <property type="entry name" value="Secre_tail"/>
</dbReference>
<sequence>MKHNFTALFTALLFFGTINAQSWQQKSSNPGDSRHHPVSFSLDGKGYMVTGSTDLVDETTDFYEYDPVADTWATLPDFTGVGRGFSIGDTWNGKAYMGFGFGANNAYLNDLWVFDPATNAWTELASCPCAKRIHPTFVIEDGLLFVGMGNNNVNGNMKDWWEYNIASDSWRQLPDLPGLERHHPYMFSADGDVYTGLGHGNGPGTKVFKDWYKWEIATETWVQLNDFPAEGRVAGTQLSIGDRGFIISGDGDNHNSIPSGEFWEYDYQNDAWNELPPHPGLSRWAPGSFAIGNVVYFGAGQVRNGSNAGLKNDLWSFDLATYVGVTTENKLSEITLYPNPVISNIQLNGISSEDNATIQITNSAGQTVFKQNYSGGKIDASHLNAGFYFLNIIKAKGTVERIKFIKH</sequence>
<dbReference type="Pfam" id="PF24681">
    <property type="entry name" value="Kelch_KLHDC2_KLHL20_DRC7"/>
    <property type="match status" value="1"/>
</dbReference>
<gene>
    <name evidence="4" type="ORF">ERX46_16170</name>
</gene>
<dbReference type="SUPFAM" id="SSF117281">
    <property type="entry name" value="Kelch motif"/>
    <property type="match status" value="2"/>
</dbReference>
<feature type="chain" id="PRO_5020576855" evidence="2">
    <location>
        <begin position="21"/>
        <end position="407"/>
    </location>
</feature>
<evidence type="ECO:0000256" key="2">
    <source>
        <dbReference type="SAM" id="SignalP"/>
    </source>
</evidence>
<dbReference type="InterPro" id="IPR015915">
    <property type="entry name" value="Kelch-typ_b-propeller"/>
</dbReference>
<dbReference type="OrthoDB" id="103335at2"/>
<dbReference type="Gene3D" id="2.120.10.80">
    <property type="entry name" value="Kelch-type beta propeller"/>
    <property type="match status" value="2"/>
</dbReference>
<organism evidence="4 5">
    <name type="scientific">Brumimicrobium glaciale</name>
    <dbReference type="NCBI Taxonomy" id="200475"/>
    <lineage>
        <taxon>Bacteria</taxon>
        <taxon>Pseudomonadati</taxon>
        <taxon>Bacteroidota</taxon>
        <taxon>Flavobacteriia</taxon>
        <taxon>Flavobacteriales</taxon>
        <taxon>Crocinitomicaceae</taxon>
        <taxon>Brumimicrobium</taxon>
    </lineage>
</organism>
<name>A0A4Q4KGY5_9FLAO</name>
<accession>A0A4Q4KGY5</accession>
<comment type="caution">
    <text evidence="4">The sequence shown here is derived from an EMBL/GenBank/DDBJ whole genome shotgun (WGS) entry which is preliminary data.</text>
</comment>
<dbReference type="RefSeq" id="WP_130094908.1">
    <property type="nucleotide sequence ID" value="NZ_SETE01000008.1"/>
</dbReference>
<evidence type="ECO:0000313" key="5">
    <source>
        <dbReference type="Proteomes" id="UP000293952"/>
    </source>
</evidence>
<keyword evidence="5" id="KW-1185">Reference proteome</keyword>
<dbReference type="AlphaFoldDB" id="A0A4Q4KGY5"/>
<keyword evidence="1 2" id="KW-0732">Signal</keyword>
<evidence type="ECO:0000259" key="3">
    <source>
        <dbReference type="Pfam" id="PF18962"/>
    </source>
</evidence>
<dbReference type="PANTHER" id="PTHR45632">
    <property type="entry name" value="LD33804P"/>
    <property type="match status" value="1"/>
</dbReference>
<reference evidence="4 5" key="1">
    <citation type="submission" date="2019-02" db="EMBL/GenBank/DDBJ databases">
        <title>Genome sequence of the sea-ice species Brumimicrobium glaciale.</title>
        <authorList>
            <person name="Bowman J.P."/>
        </authorList>
    </citation>
    <scope>NUCLEOTIDE SEQUENCE [LARGE SCALE GENOMIC DNA]</scope>
    <source>
        <strain evidence="4 5">IC156</strain>
    </source>
</reference>
<feature type="domain" description="Secretion system C-terminal sorting" evidence="3">
    <location>
        <begin position="336"/>
        <end position="400"/>
    </location>
</feature>
<evidence type="ECO:0000256" key="1">
    <source>
        <dbReference type="ARBA" id="ARBA00022729"/>
    </source>
</evidence>
<dbReference type="Pfam" id="PF18962">
    <property type="entry name" value="Por_Secre_tail"/>
    <property type="match status" value="1"/>
</dbReference>
<dbReference type="NCBIfam" id="TIGR04183">
    <property type="entry name" value="Por_Secre_tail"/>
    <property type="match status" value="1"/>
</dbReference>
<evidence type="ECO:0000313" key="4">
    <source>
        <dbReference type="EMBL" id="RYM31444.1"/>
    </source>
</evidence>
<proteinExistence type="predicted"/>